<name>A8Q2X9_MALGO</name>
<dbReference type="AlphaFoldDB" id="A8Q2X9"/>
<keyword evidence="4" id="KW-0539">Nucleus</keyword>
<evidence type="ECO:0000256" key="5">
    <source>
        <dbReference type="ARBA" id="ARBA00047761"/>
    </source>
</evidence>
<dbReference type="EMBL" id="AAYY01000008">
    <property type="protein sequence ID" value="EDP43256.1"/>
    <property type="molecule type" value="Genomic_DNA"/>
</dbReference>
<dbReference type="Pfam" id="PF12738">
    <property type="entry name" value="PTCB-BRCT"/>
    <property type="match status" value="1"/>
</dbReference>
<dbReference type="GO" id="GO:0005634">
    <property type="term" value="C:nucleus"/>
    <property type="evidence" value="ECO:0007669"/>
    <property type="project" value="UniProtKB-SubCell"/>
</dbReference>
<dbReference type="PANTHER" id="PTHR23081">
    <property type="entry name" value="RNA POLYMERASE II CTD PHOSPHATASE"/>
    <property type="match status" value="1"/>
</dbReference>
<reference evidence="9 10" key="1">
    <citation type="journal article" date="2007" name="Proc. Natl. Acad. Sci. U.S.A.">
        <title>Dandruff-associated Malassezia genomes reveal convergent and divergent virulence traits shared with plant and human fungal pathogens.</title>
        <authorList>
            <person name="Xu J."/>
            <person name="Saunders C.W."/>
            <person name="Hu P."/>
            <person name="Grant R.A."/>
            <person name="Boekhout T."/>
            <person name="Kuramae E.E."/>
            <person name="Kronstad J.W."/>
            <person name="Deangelis Y.M."/>
            <person name="Reeder N.L."/>
            <person name="Johnstone K.R."/>
            <person name="Leland M."/>
            <person name="Fieno A.M."/>
            <person name="Begley W.M."/>
            <person name="Sun Y."/>
            <person name="Lacey M.P."/>
            <person name="Chaudhary T."/>
            <person name="Keough T."/>
            <person name="Chu L."/>
            <person name="Sears R."/>
            <person name="Yuan B."/>
            <person name="Dawson T.L.Jr."/>
        </authorList>
    </citation>
    <scope>NUCLEOTIDE SEQUENCE [LARGE SCALE GENOMIC DNA]</scope>
    <source>
        <strain evidence="10">ATCC MYA-4612 / CBS 7966</strain>
    </source>
</reference>
<feature type="region of interest" description="Disordered" evidence="7">
    <location>
        <begin position="121"/>
        <end position="262"/>
    </location>
</feature>
<evidence type="ECO:0000256" key="3">
    <source>
        <dbReference type="ARBA" id="ARBA00022801"/>
    </source>
</evidence>
<dbReference type="KEGG" id="mgl:MGL_2266"/>
<dbReference type="GeneID" id="5854777"/>
<proteinExistence type="predicted"/>
<protein>
    <recommendedName>
        <fullName evidence="2">protein-serine/threonine phosphatase</fullName>
        <ecNumber evidence="2">3.1.3.16</ecNumber>
    </recommendedName>
</protein>
<feature type="compositionally biased region" description="Basic and acidic residues" evidence="7">
    <location>
        <begin position="132"/>
        <end position="149"/>
    </location>
</feature>
<sequence length="280" mass="31204">MAEDFGARCHRTLNDNITHLVATSPRTSKAQQAFRKQKIQVVWPSWLNDSICRWVRQGEVPYLIPQDTQISLASLGAQEVDSVSADEGNDPNAAAVAMDASLANMDWGEAEDEVDAFLDDDEEEDENEDQDKENRENGIHASWNHHENRQGGNESDADDYNAGTAEADAPSETNSLMLESDQDSLLLSPLSKRRRIAALRGGKSKLREKVHVDDEPEEPTSSDTEPVSTKRRKLQDSKTIPPSHVEQLKLREQTASPAPSEEILDDLALEMEKELGEDIF</sequence>
<evidence type="ECO:0000256" key="7">
    <source>
        <dbReference type="SAM" id="MobiDB-lite"/>
    </source>
</evidence>
<dbReference type="Gene3D" id="3.40.50.10190">
    <property type="entry name" value="BRCT domain"/>
    <property type="match status" value="1"/>
</dbReference>
<dbReference type="GO" id="GO:0008420">
    <property type="term" value="F:RNA polymerase II CTD heptapeptide repeat phosphatase activity"/>
    <property type="evidence" value="ECO:0007669"/>
    <property type="project" value="InterPro"/>
</dbReference>
<comment type="catalytic activity">
    <reaction evidence="6">
        <text>O-phospho-L-threonyl-[protein] + H2O = L-threonyl-[protein] + phosphate</text>
        <dbReference type="Rhea" id="RHEA:47004"/>
        <dbReference type="Rhea" id="RHEA-COMP:11060"/>
        <dbReference type="Rhea" id="RHEA-COMP:11605"/>
        <dbReference type="ChEBI" id="CHEBI:15377"/>
        <dbReference type="ChEBI" id="CHEBI:30013"/>
        <dbReference type="ChEBI" id="CHEBI:43474"/>
        <dbReference type="ChEBI" id="CHEBI:61977"/>
        <dbReference type="EC" id="3.1.3.16"/>
    </reaction>
</comment>
<dbReference type="STRING" id="425265.A8Q2X9"/>
<evidence type="ECO:0000256" key="2">
    <source>
        <dbReference type="ARBA" id="ARBA00013081"/>
    </source>
</evidence>
<dbReference type="InParanoid" id="A8Q2X9"/>
<dbReference type="RefSeq" id="XP_001730470.1">
    <property type="nucleotide sequence ID" value="XM_001730418.1"/>
</dbReference>
<dbReference type="InterPro" id="IPR036420">
    <property type="entry name" value="BRCT_dom_sf"/>
</dbReference>
<dbReference type="PANTHER" id="PTHR23081:SF36">
    <property type="entry name" value="RNA POLYMERASE II SUBUNIT A C-TERMINAL DOMAIN PHOSPHATASE"/>
    <property type="match status" value="1"/>
</dbReference>
<keyword evidence="10" id="KW-1185">Reference proteome</keyword>
<dbReference type="InterPro" id="IPR001357">
    <property type="entry name" value="BRCT_dom"/>
</dbReference>
<evidence type="ECO:0000259" key="8">
    <source>
        <dbReference type="PROSITE" id="PS50172"/>
    </source>
</evidence>
<comment type="caution">
    <text evidence="9">The sequence shown here is derived from an EMBL/GenBank/DDBJ whole genome shotgun (WGS) entry which is preliminary data.</text>
</comment>
<dbReference type="Proteomes" id="UP000008837">
    <property type="component" value="Unassembled WGS sequence"/>
</dbReference>
<keyword evidence="3" id="KW-0378">Hydrolase</keyword>
<dbReference type="EC" id="3.1.3.16" evidence="2"/>
<feature type="compositionally biased region" description="Basic residues" evidence="7">
    <location>
        <begin position="191"/>
        <end position="204"/>
    </location>
</feature>
<dbReference type="InterPro" id="IPR039189">
    <property type="entry name" value="Fcp1"/>
</dbReference>
<dbReference type="SUPFAM" id="SSF52113">
    <property type="entry name" value="BRCT domain"/>
    <property type="match status" value="1"/>
</dbReference>
<dbReference type="OrthoDB" id="10249888at2759"/>
<organism evidence="9 10">
    <name type="scientific">Malassezia globosa (strain ATCC MYA-4612 / CBS 7966)</name>
    <name type="common">Dandruff-associated fungus</name>
    <dbReference type="NCBI Taxonomy" id="425265"/>
    <lineage>
        <taxon>Eukaryota</taxon>
        <taxon>Fungi</taxon>
        <taxon>Dikarya</taxon>
        <taxon>Basidiomycota</taxon>
        <taxon>Ustilaginomycotina</taxon>
        <taxon>Malasseziomycetes</taxon>
        <taxon>Malasseziales</taxon>
        <taxon>Malasseziaceae</taxon>
        <taxon>Malassezia</taxon>
    </lineage>
</organism>
<feature type="compositionally biased region" description="Acidic residues" evidence="7">
    <location>
        <begin position="121"/>
        <end position="131"/>
    </location>
</feature>
<dbReference type="OMA" id="GARCHRT"/>
<gene>
    <name evidence="9" type="ORF">MGL_2266</name>
</gene>
<evidence type="ECO:0000256" key="4">
    <source>
        <dbReference type="ARBA" id="ARBA00023242"/>
    </source>
</evidence>
<evidence type="ECO:0000256" key="6">
    <source>
        <dbReference type="ARBA" id="ARBA00048336"/>
    </source>
</evidence>
<comment type="subcellular location">
    <subcellularLocation>
        <location evidence="1">Nucleus</location>
    </subcellularLocation>
</comment>
<comment type="catalytic activity">
    <reaction evidence="5">
        <text>O-phospho-L-seryl-[protein] + H2O = L-seryl-[protein] + phosphate</text>
        <dbReference type="Rhea" id="RHEA:20629"/>
        <dbReference type="Rhea" id="RHEA-COMP:9863"/>
        <dbReference type="Rhea" id="RHEA-COMP:11604"/>
        <dbReference type="ChEBI" id="CHEBI:15377"/>
        <dbReference type="ChEBI" id="CHEBI:29999"/>
        <dbReference type="ChEBI" id="CHEBI:43474"/>
        <dbReference type="ChEBI" id="CHEBI:83421"/>
        <dbReference type="EC" id="3.1.3.16"/>
    </reaction>
</comment>
<dbReference type="PROSITE" id="PS50172">
    <property type="entry name" value="BRCT"/>
    <property type="match status" value="1"/>
</dbReference>
<evidence type="ECO:0000256" key="1">
    <source>
        <dbReference type="ARBA" id="ARBA00004123"/>
    </source>
</evidence>
<evidence type="ECO:0000313" key="9">
    <source>
        <dbReference type="EMBL" id="EDP43256.1"/>
    </source>
</evidence>
<feature type="compositionally biased region" description="Low complexity" evidence="7">
    <location>
        <begin position="175"/>
        <end position="190"/>
    </location>
</feature>
<dbReference type="VEuPathDB" id="FungiDB:MGL_2266"/>
<accession>A8Q2X9</accession>
<evidence type="ECO:0000313" key="10">
    <source>
        <dbReference type="Proteomes" id="UP000008837"/>
    </source>
</evidence>
<feature type="domain" description="BRCT" evidence="8">
    <location>
        <begin position="1"/>
        <end position="64"/>
    </location>
</feature>